<dbReference type="AlphaFoldDB" id="A0A2V4XUA4"/>
<dbReference type="RefSeq" id="WP_110475321.1">
    <property type="nucleotide sequence ID" value="NZ_BMWQ01000002.1"/>
</dbReference>
<comment type="caution">
    <text evidence="2">The sequence shown here is derived from an EMBL/GenBank/DDBJ whole genome shotgun (WGS) entry which is preliminary data.</text>
</comment>
<evidence type="ECO:0000313" key="2">
    <source>
        <dbReference type="EMBL" id="PYE81961.1"/>
    </source>
</evidence>
<dbReference type="GO" id="GO:0004519">
    <property type="term" value="F:endonuclease activity"/>
    <property type="evidence" value="ECO:0007669"/>
    <property type="project" value="UniProtKB-KW"/>
</dbReference>
<keyword evidence="2" id="KW-0378">Hydrolase</keyword>
<dbReference type="Gene3D" id="3.60.10.10">
    <property type="entry name" value="Endonuclease/exonuclease/phosphatase"/>
    <property type="match status" value="1"/>
</dbReference>
<dbReference type="InterPro" id="IPR005135">
    <property type="entry name" value="Endo/exonuclease/phosphatase"/>
</dbReference>
<name>A0A2V4XUA4_9FLAO</name>
<accession>A0A2V4XUA4</accession>
<keyword evidence="2" id="KW-0269">Exonuclease</keyword>
<dbReference type="SUPFAM" id="SSF56219">
    <property type="entry name" value="DNase I-like"/>
    <property type="match status" value="1"/>
</dbReference>
<keyword evidence="2" id="KW-0255">Endonuclease</keyword>
<dbReference type="Proteomes" id="UP000248054">
    <property type="component" value="Unassembled WGS sequence"/>
</dbReference>
<keyword evidence="2" id="KW-0540">Nuclease</keyword>
<gene>
    <name evidence="2" type="ORF">DFQ11_102541</name>
</gene>
<evidence type="ECO:0000259" key="1">
    <source>
        <dbReference type="Pfam" id="PF03372"/>
    </source>
</evidence>
<dbReference type="GO" id="GO:0004527">
    <property type="term" value="F:exonuclease activity"/>
    <property type="evidence" value="ECO:0007669"/>
    <property type="project" value="UniProtKB-KW"/>
</dbReference>
<dbReference type="Pfam" id="PF03372">
    <property type="entry name" value="Exo_endo_phos"/>
    <property type="match status" value="1"/>
</dbReference>
<dbReference type="InterPro" id="IPR036691">
    <property type="entry name" value="Endo/exonu/phosph_ase_sf"/>
</dbReference>
<dbReference type="OrthoDB" id="9796594at2"/>
<protein>
    <submittedName>
        <fullName evidence="2">Endonuclease/exonuclease/phosphatase family metal-dependent hydrolase</fullName>
    </submittedName>
</protein>
<keyword evidence="3" id="KW-1185">Reference proteome</keyword>
<feature type="domain" description="Endonuclease/exonuclease/phosphatase" evidence="1">
    <location>
        <begin position="205"/>
        <end position="289"/>
    </location>
</feature>
<organism evidence="2 3">
    <name type="scientific">Winogradskyella epiphytica</name>
    <dbReference type="NCBI Taxonomy" id="262005"/>
    <lineage>
        <taxon>Bacteria</taxon>
        <taxon>Pseudomonadati</taxon>
        <taxon>Bacteroidota</taxon>
        <taxon>Flavobacteriia</taxon>
        <taxon>Flavobacteriales</taxon>
        <taxon>Flavobacteriaceae</taxon>
        <taxon>Winogradskyella</taxon>
    </lineage>
</organism>
<dbReference type="EMBL" id="QJTD01000002">
    <property type="protein sequence ID" value="PYE81961.1"/>
    <property type="molecule type" value="Genomic_DNA"/>
</dbReference>
<proteinExistence type="predicted"/>
<reference evidence="2 3" key="1">
    <citation type="submission" date="2018-06" db="EMBL/GenBank/DDBJ databases">
        <title>Genomic Encyclopedia of Type Strains, Phase III (KMG-III): the genomes of soil and plant-associated and newly described type strains.</title>
        <authorList>
            <person name="Whitman W."/>
        </authorList>
    </citation>
    <scope>NUCLEOTIDE SEQUENCE [LARGE SCALE GENOMIC DNA]</scope>
    <source>
        <strain evidence="2 3">CECT 7945</strain>
    </source>
</reference>
<sequence>MKRSKKNVILFSLVLIICAFKYTNHWISSGATPSETAIDLKVMTWNLQRLGVLDNPKASTSNIEKLISNIDSNKTDVLILQEISKKQIEQLGQNLNLSPENYQWTSYYKGAYGGLAVLLLNNSSWTLINKQITNLPPSWKCIFTEMQHESGQTINVMGVHIAPPKVTDLHMEIAVKKLFHGDIAPFKEVLQRYVLQAKKQNKQIDKINKLVSSFKDPTIIAGDFNSTNQLPIHVTLRKSLSDAWLEGGNGAGATRYWAGVLPFRIDYIYTTHQFKVSNTYLGKADFSDHNPVISEVFIDPQN</sequence>
<evidence type="ECO:0000313" key="3">
    <source>
        <dbReference type="Proteomes" id="UP000248054"/>
    </source>
</evidence>